<evidence type="ECO:0000256" key="9">
    <source>
        <dbReference type="ARBA" id="ARBA00023293"/>
    </source>
</evidence>
<evidence type="ECO:0000256" key="1">
    <source>
        <dbReference type="ARBA" id="ARBA00001436"/>
    </source>
</evidence>
<dbReference type="SUPFAM" id="SSF53822">
    <property type="entry name" value="Periplasmic binding protein-like I"/>
    <property type="match status" value="1"/>
</dbReference>
<evidence type="ECO:0000256" key="2">
    <source>
        <dbReference type="ARBA" id="ARBA00004370"/>
    </source>
</evidence>
<reference evidence="14" key="1">
    <citation type="submission" date="2017-02" db="UniProtKB">
        <authorList>
            <consortium name="WormBaseParasite"/>
        </authorList>
    </citation>
    <scope>IDENTIFICATION</scope>
</reference>
<evidence type="ECO:0000256" key="8">
    <source>
        <dbReference type="ARBA" id="ARBA00023239"/>
    </source>
</evidence>
<dbReference type="GO" id="GO:0004016">
    <property type="term" value="F:adenylate cyclase activity"/>
    <property type="evidence" value="ECO:0007669"/>
    <property type="project" value="TreeGrafter"/>
</dbReference>
<dbReference type="GO" id="GO:0005886">
    <property type="term" value="C:plasma membrane"/>
    <property type="evidence" value="ECO:0007669"/>
    <property type="project" value="TreeGrafter"/>
</dbReference>
<accession>A0A0N5BYT6</accession>
<keyword evidence="8" id="KW-0456">Lyase</keyword>
<organism evidence="13 14">
    <name type="scientific">Strongyloides papillosus</name>
    <name type="common">Intestinal threadworm</name>
    <dbReference type="NCBI Taxonomy" id="174720"/>
    <lineage>
        <taxon>Eukaryota</taxon>
        <taxon>Metazoa</taxon>
        <taxon>Ecdysozoa</taxon>
        <taxon>Nematoda</taxon>
        <taxon>Chromadorea</taxon>
        <taxon>Rhabditida</taxon>
        <taxon>Tylenchina</taxon>
        <taxon>Panagrolaimomorpha</taxon>
        <taxon>Strongyloidoidea</taxon>
        <taxon>Strongyloididae</taxon>
        <taxon>Strongyloides</taxon>
    </lineage>
</organism>
<dbReference type="InterPro" id="IPR000719">
    <property type="entry name" value="Prot_kinase_dom"/>
</dbReference>
<dbReference type="SUPFAM" id="SSF56112">
    <property type="entry name" value="Protein kinase-like (PK-like)"/>
    <property type="match status" value="1"/>
</dbReference>
<dbReference type="PANTHER" id="PTHR11920:SF375">
    <property type="entry name" value="RECEPTOR-TYPE GUANYLATE CYCLASE GCY-13"/>
    <property type="match status" value="1"/>
</dbReference>
<dbReference type="PROSITE" id="PS50011">
    <property type="entry name" value="PROTEIN_KINASE_DOM"/>
    <property type="match status" value="1"/>
</dbReference>
<keyword evidence="5" id="KW-0547">Nucleotide-binding</keyword>
<dbReference type="GO" id="GO:0007168">
    <property type="term" value="P:receptor guanylyl cyclase signaling pathway"/>
    <property type="evidence" value="ECO:0007669"/>
    <property type="project" value="TreeGrafter"/>
</dbReference>
<evidence type="ECO:0000256" key="5">
    <source>
        <dbReference type="ARBA" id="ARBA00022741"/>
    </source>
</evidence>
<keyword evidence="11" id="KW-0732">Signal</keyword>
<keyword evidence="6 10" id="KW-1133">Transmembrane helix</keyword>
<feature type="domain" description="Protein kinase" evidence="12">
    <location>
        <begin position="549"/>
        <end position="737"/>
    </location>
</feature>
<dbReference type="CDD" id="cd06352">
    <property type="entry name" value="PBP1_NPR_GC-like"/>
    <property type="match status" value="1"/>
</dbReference>
<evidence type="ECO:0000313" key="13">
    <source>
        <dbReference type="Proteomes" id="UP000046392"/>
    </source>
</evidence>
<evidence type="ECO:0000256" key="7">
    <source>
        <dbReference type="ARBA" id="ARBA00023136"/>
    </source>
</evidence>
<feature type="transmembrane region" description="Helical" evidence="10">
    <location>
        <begin position="490"/>
        <end position="515"/>
    </location>
</feature>
<comment type="subcellular location">
    <subcellularLocation>
        <location evidence="2">Membrane</location>
    </subcellularLocation>
</comment>
<proteinExistence type="predicted"/>
<keyword evidence="13" id="KW-1185">Reference proteome</keyword>
<dbReference type="GO" id="GO:0001653">
    <property type="term" value="F:peptide receptor activity"/>
    <property type="evidence" value="ECO:0007669"/>
    <property type="project" value="TreeGrafter"/>
</dbReference>
<dbReference type="InterPro" id="IPR001245">
    <property type="entry name" value="Ser-Thr/Tyr_kinase_cat_dom"/>
</dbReference>
<dbReference type="Pfam" id="PF01094">
    <property type="entry name" value="ANF_receptor"/>
    <property type="match status" value="1"/>
</dbReference>
<dbReference type="GO" id="GO:0004383">
    <property type="term" value="F:guanylate cyclase activity"/>
    <property type="evidence" value="ECO:0007669"/>
    <property type="project" value="UniProtKB-EC"/>
</dbReference>
<dbReference type="PANTHER" id="PTHR11920">
    <property type="entry name" value="GUANYLYL CYCLASE"/>
    <property type="match status" value="1"/>
</dbReference>
<dbReference type="GO" id="GO:0005524">
    <property type="term" value="F:ATP binding"/>
    <property type="evidence" value="ECO:0007669"/>
    <property type="project" value="InterPro"/>
</dbReference>
<dbReference type="Proteomes" id="UP000046392">
    <property type="component" value="Unplaced"/>
</dbReference>
<evidence type="ECO:0000313" key="14">
    <source>
        <dbReference type="WBParaSite" id="SPAL_0001093400.1"/>
    </source>
</evidence>
<dbReference type="Pfam" id="PF07714">
    <property type="entry name" value="PK_Tyr_Ser-Thr"/>
    <property type="match status" value="1"/>
</dbReference>
<evidence type="ECO:0000256" key="10">
    <source>
        <dbReference type="SAM" id="Phobius"/>
    </source>
</evidence>
<name>A0A0N5BYT6_STREA</name>
<protein>
    <recommendedName>
        <fullName evidence="3">guanylate cyclase</fullName>
        <ecNumber evidence="3">4.6.1.2</ecNumber>
    </recommendedName>
</protein>
<feature type="signal peptide" evidence="11">
    <location>
        <begin position="1"/>
        <end position="17"/>
    </location>
</feature>
<sequence length="737" mass="85217">MFFNFLFLFFCISYFNCQNNVTSQSTTMNKLNVGMFFPRNSSTQIYWQGYQNSAGAVLEAFRDAKKNYSILNNVTIEYYWVYNECVVSSTAGYFFEMITSENYSIDVMIGPPCTDTAPITGSIAAYYNFPVFLYGLGSVFNSFNDTTLYPTVTTVMSTYNYGARGLAEMIIKYKWTDISLLYMQSEKYLYMCEKFGTEFDNLISKTYDNANIVYKRAISNFTSSNLDFIADLVNRVSRIVVICLEEQDKLRSLMLAFFDNGMNSNEYVYINADVDMDYYVNHENMLLLKDYSNPPDGRDNDSYSMYKYMLHFQYSIQGGMSSKYNDLRILMPQLMGEAPFNCTTECGIYNVSSVYAPYLYDATYVYYACLAKAMADNKDNVPFKELARNGSLITQYSVGTYQGITGEFSIDSLFIRSATVTLGTYMNDGANVSNWVEAFVNNKNYSLKYLYTDPKTTIWESRGGEQPLNEPKCGYTNTNCPYDFIKKNPILFGLIILVCVIILIIVILLCLYFYIQKKREEEKQNDLWKINYNLLIKYEDHEKSMSMIQSKKSLVSAGQSSAKLLSKHNLEGRHRLFVYMNEYVMARIHDYQYILTRKDMAHLRSMRMMDHDNVNKLVGFSLNGPTLMSIWKYCNRGSLAEILTNESININIDGFFVYSLIKDTVEGLNFIHRSSIEVHGNMSSRNCLINERWQVKLSDYGIPFLRTFEEQKPEHLLWTAPEILRCDISHPNKESDI</sequence>
<dbReference type="InterPro" id="IPR001828">
    <property type="entry name" value="ANF_lig-bd_rcpt"/>
</dbReference>
<evidence type="ECO:0000256" key="4">
    <source>
        <dbReference type="ARBA" id="ARBA00022692"/>
    </source>
</evidence>
<dbReference type="Gene3D" id="1.10.510.10">
    <property type="entry name" value="Transferase(Phosphotransferase) domain 1"/>
    <property type="match status" value="1"/>
</dbReference>
<keyword evidence="7 10" id="KW-0472">Membrane</keyword>
<evidence type="ECO:0000256" key="6">
    <source>
        <dbReference type="ARBA" id="ARBA00022989"/>
    </source>
</evidence>
<dbReference type="GO" id="GO:0004672">
    <property type="term" value="F:protein kinase activity"/>
    <property type="evidence" value="ECO:0007669"/>
    <property type="project" value="InterPro"/>
</dbReference>
<dbReference type="EC" id="4.6.1.2" evidence="3"/>
<keyword evidence="4 10" id="KW-0812">Transmembrane</keyword>
<dbReference type="InterPro" id="IPR028082">
    <property type="entry name" value="Peripla_BP_I"/>
</dbReference>
<keyword evidence="9" id="KW-0141">cGMP biosynthesis</keyword>
<dbReference type="InterPro" id="IPR050401">
    <property type="entry name" value="Cyclic_nucleotide_synthase"/>
</dbReference>
<comment type="catalytic activity">
    <reaction evidence="1">
        <text>GTP = 3',5'-cyclic GMP + diphosphate</text>
        <dbReference type="Rhea" id="RHEA:13665"/>
        <dbReference type="ChEBI" id="CHEBI:33019"/>
        <dbReference type="ChEBI" id="CHEBI:37565"/>
        <dbReference type="ChEBI" id="CHEBI:57746"/>
        <dbReference type="EC" id="4.6.1.2"/>
    </reaction>
</comment>
<dbReference type="STRING" id="174720.A0A0N5BYT6"/>
<evidence type="ECO:0000259" key="12">
    <source>
        <dbReference type="PROSITE" id="PS50011"/>
    </source>
</evidence>
<dbReference type="AlphaFoldDB" id="A0A0N5BYT6"/>
<dbReference type="InterPro" id="IPR011009">
    <property type="entry name" value="Kinase-like_dom_sf"/>
</dbReference>
<evidence type="ECO:0000256" key="3">
    <source>
        <dbReference type="ARBA" id="ARBA00012202"/>
    </source>
</evidence>
<dbReference type="WBParaSite" id="SPAL_0001093400.1">
    <property type="protein sequence ID" value="SPAL_0001093400.1"/>
    <property type="gene ID" value="SPAL_0001093400"/>
</dbReference>
<feature type="chain" id="PRO_5005895332" description="guanylate cyclase" evidence="11">
    <location>
        <begin position="18"/>
        <end position="737"/>
    </location>
</feature>
<dbReference type="Gene3D" id="3.40.50.2300">
    <property type="match status" value="2"/>
</dbReference>
<evidence type="ECO:0000256" key="11">
    <source>
        <dbReference type="SAM" id="SignalP"/>
    </source>
</evidence>